<feature type="compositionally biased region" description="Basic and acidic residues" evidence="4">
    <location>
        <begin position="1"/>
        <end position="15"/>
    </location>
</feature>
<geneLocation type="plasmid" evidence="6 7">
    <name>pTT6-2</name>
</geneLocation>
<dbReference type="GO" id="GO:0008233">
    <property type="term" value="F:peptidase activity"/>
    <property type="evidence" value="ECO:0007669"/>
    <property type="project" value="UniProtKB-KW"/>
</dbReference>
<dbReference type="InterPro" id="IPR054613">
    <property type="entry name" value="Peptidase_S78_dom"/>
</dbReference>
<dbReference type="GO" id="GO:0006508">
    <property type="term" value="P:proteolysis"/>
    <property type="evidence" value="ECO:0007669"/>
    <property type="project" value="UniProtKB-KW"/>
</dbReference>
<dbReference type="RefSeq" id="WP_201083191.1">
    <property type="nucleotide sequence ID" value="NZ_CP067422.1"/>
</dbReference>
<evidence type="ECO:0000256" key="3">
    <source>
        <dbReference type="ARBA" id="ARBA00022801"/>
    </source>
</evidence>
<gene>
    <name evidence="6" type="ORF">IGS68_33560</name>
</gene>
<protein>
    <submittedName>
        <fullName evidence="6">HK97 family phage prohead protease</fullName>
    </submittedName>
</protein>
<evidence type="ECO:0000259" key="5">
    <source>
        <dbReference type="Pfam" id="PF04586"/>
    </source>
</evidence>
<dbReference type="Pfam" id="PF04586">
    <property type="entry name" value="Peptidase_S78"/>
    <property type="match status" value="1"/>
</dbReference>
<name>A0ABX7BGP2_9PROT</name>
<organism evidence="6 7">
    <name type="scientific">Skermanella cutis</name>
    <dbReference type="NCBI Taxonomy" id="2775420"/>
    <lineage>
        <taxon>Bacteria</taxon>
        <taxon>Pseudomonadati</taxon>
        <taxon>Pseudomonadota</taxon>
        <taxon>Alphaproteobacteria</taxon>
        <taxon>Rhodospirillales</taxon>
        <taxon>Azospirillaceae</taxon>
        <taxon>Skermanella</taxon>
    </lineage>
</organism>
<dbReference type="EMBL" id="CP067422">
    <property type="protein sequence ID" value="QQP93550.1"/>
    <property type="molecule type" value="Genomic_DNA"/>
</dbReference>
<keyword evidence="6" id="KW-0614">Plasmid</keyword>
<keyword evidence="3" id="KW-0378">Hydrolase</keyword>
<evidence type="ECO:0000256" key="1">
    <source>
        <dbReference type="ARBA" id="ARBA00022612"/>
    </source>
</evidence>
<keyword evidence="2 6" id="KW-0645">Protease</keyword>
<dbReference type="Proteomes" id="UP000595197">
    <property type="component" value="Plasmid pTT6-2"/>
</dbReference>
<reference evidence="6" key="1">
    <citation type="submission" date="2021-02" db="EMBL/GenBank/DDBJ databases">
        <title>Skermanella TT6 skin isolate.</title>
        <authorList>
            <person name="Lee K."/>
            <person name="Ganzorig M."/>
        </authorList>
    </citation>
    <scope>NUCLEOTIDE SEQUENCE</scope>
    <source>
        <strain evidence="6">TT6</strain>
    </source>
</reference>
<evidence type="ECO:0000313" key="7">
    <source>
        <dbReference type="Proteomes" id="UP000595197"/>
    </source>
</evidence>
<evidence type="ECO:0000256" key="2">
    <source>
        <dbReference type="ARBA" id="ARBA00022670"/>
    </source>
</evidence>
<keyword evidence="7" id="KW-1185">Reference proteome</keyword>
<dbReference type="NCBIfam" id="TIGR01543">
    <property type="entry name" value="proheadase_HK97"/>
    <property type="match status" value="1"/>
</dbReference>
<sequence length="205" mass="23209">MTGRREGDKKVERRTYGLQSLGLEQRSDNDPATMVGYAALFNSPSQDLGGFVEEIAPGCFKDAIARDDVRALWNHNPDWCLGRNKSGTLRMSEDDRGLRIEIDPPDAQWARDLMVSMGRGDVDQMSFGFRVREDSWEKRGGKNIRTLKSVELFDVSPVTYPAYLDTSIAVRSLKEWEDKTTSEAPAAKYRADIARVNLKRRFIGD</sequence>
<accession>A0ABX7BGP2</accession>
<feature type="region of interest" description="Disordered" evidence="4">
    <location>
        <begin position="1"/>
        <end position="27"/>
    </location>
</feature>
<proteinExistence type="predicted"/>
<evidence type="ECO:0000256" key="4">
    <source>
        <dbReference type="SAM" id="MobiDB-lite"/>
    </source>
</evidence>
<keyword evidence="1" id="KW-1188">Viral release from host cell</keyword>
<evidence type="ECO:0000313" key="6">
    <source>
        <dbReference type="EMBL" id="QQP93550.1"/>
    </source>
</evidence>
<dbReference type="InterPro" id="IPR006433">
    <property type="entry name" value="Prohead_protease"/>
</dbReference>
<feature type="domain" description="Prohead serine protease" evidence="5">
    <location>
        <begin position="26"/>
        <end position="173"/>
    </location>
</feature>